<feature type="region of interest" description="Disordered" evidence="1">
    <location>
        <begin position="49"/>
        <end position="90"/>
    </location>
</feature>
<accession>A0A179S8Q2</accession>
<dbReference type="Proteomes" id="UP000078316">
    <property type="component" value="Unassembled WGS sequence"/>
</dbReference>
<protein>
    <submittedName>
        <fullName evidence="2">Uncharacterized protein</fullName>
    </submittedName>
</protein>
<feature type="region of interest" description="Disordered" evidence="1">
    <location>
        <begin position="1"/>
        <end position="30"/>
    </location>
</feature>
<evidence type="ECO:0000256" key="1">
    <source>
        <dbReference type="SAM" id="MobiDB-lite"/>
    </source>
</evidence>
<gene>
    <name evidence="2" type="ORF">A5481_15750</name>
</gene>
<sequence length="90" mass="9486">MASAWAAATAGGGAVTARATQRAPSHTKRGAAAMAAMAAFIMRATKRTTERTGDLLMGDPGMVRSDVESHTARGSSTSWRGRRPDWRGRP</sequence>
<dbReference type="AlphaFoldDB" id="A0A179S8Q2"/>
<evidence type="ECO:0000313" key="2">
    <source>
        <dbReference type="EMBL" id="OAS23903.1"/>
    </source>
</evidence>
<evidence type="ECO:0000313" key="3">
    <source>
        <dbReference type="Proteomes" id="UP000078316"/>
    </source>
</evidence>
<comment type="caution">
    <text evidence="2">The sequence shown here is derived from an EMBL/GenBank/DDBJ whole genome shotgun (WGS) entry which is preliminary data.</text>
</comment>
<reference evidence="2 3" key="1">
    <citation type="submission" date="2016-04" db="EMBL/GenBank/DDBJ databases">
        <authorList>
            <person name="Evans L.H."/>
            <person name="Alamgir A."/>
            <person name="Owens N."/>
            <person name="Weber N.D."/>
            <person name="Virtaneva K."/>
            <person name="Barbian K."/>
            <person name="Babar A."/>
            <person name="Rosenke K."/>
        </authorList>
    </citation>
    <scope>NUCLEOTIDE SEQUENCE [LARGE SCALE GENOMIC DNA]</scope>
    <source>
        <strain evidence="2 3">PMB02</strain>
    </source>
</reference>
<proteinExistence type="predicted"/>
<feature type="compositionally biased region" description="Low complexity" evidence="1">
    <location>
        <begin position="1"/>
        <end position="23"/>
    </location>
</feature>
<dbReference type="EMBL" id="LWHQ01000028">
    <property type="protein sequence ID" value="OAS23903.1"/>
    <property type="molecule type" value="Genomic_DNA"/>
</dbReference>
<organism evidence="2 3">
    <name type="scientific">Methylobacterium platani</name>
    <dbReference type="NCBI Taxonomy" id="427683"/>
    <lineage>
        <taxon>Bacteria</taxon>
        <taxon>Pseudomonadati</taxon>
        <taxon>Pseudomonadota</taxon>
        <taxon>Alphaproteobacteria</taxon>
        <taxon>Hyphomicrobiales</taxon>
        <taxon>Methylobacteriaceae</taxon>
        <taxon>Methylobacterium</taxon>
    </lineage>
</organism>
<name>A0A179S8Q2_9HYPH</name>